<evidence type="ECO:0000256" key="1">
    <source>
        <dbReference type="ARBA" id="ARBA00022801"/>
    </source>
</evidence>
<evidence type="ECO:0000313" key="4">
    <source>
        <dbReference type="EMBL" id="HGN89978.1"/>
    </source>
</evidence>
<comment type="caution">
    <text evidence="4">The sequence shown here is derived from an EMBL/GenBank/DDBJ whole genome shotgun (WGS) entry which is preliminary data.</text>
</comment>
<reference evidence="4" key="1">
    <citation type="journal article" date="2020" name="mSystems">
        <title>Genome- and Community-Level Interaction Insights into Carbon Utilization and Element Cycling Functions of Hydrothermarchaeota in Hydrothermal Sediment.</title>
        <authorList>
            <person name="Zhou Z."/>
            <person name="Liu Y."/>
            <person name="Xu W."/>
            <person name="Pan J."/>
            <person name="Luo Z.H."/>
            <person name="Li M."/>
        </authorList>
    </citation>
    <scope>NUCLEOTIDE SEQUENCE [LARGE SCALE GENOMIC DNA]</scope>
    <source>
        <strain evidence="4">SpSt-613</strain>
        <strain evidence="3">SpSt-669</strain>
    </source>
</reference>
<protein>
    <submittedName>
        <fullName evidence="4">Aspartyl protease</fullName>
    </submittedName>
</protein>
<dbReference type="PROSITE" id="PS50175">
    <property type="entry name" value="ASP_PROT_RETROV"/>
    <property type="match status" value="1"/>
</dbReference>
<dbReference type="SUPFAM" id="SSF50630">
    <property type="entry name" value="Acid proteases"/>
    <property type="match status" value="1"/>
</dbReference>
<dbReference type="InterPro" id="IPR001969">
    <property type="entry name" value="Aspartic_peptidase_AS"/>
</dbReference>
<dbReference type="InterPro" id="IPR021109">
    <property type="entry name" value="Peptidase_aspartic_dom_sf"/>
</dbReference>
<keyword evidence="1" id="KW-0378">Hydrolase</keyword>
<organism evidence="4">
    <name type="scientific">Caldiarchaeum subterraneum</name>
    <dbReference type="NCBI Taxonomy" id="311458"/>
    <lineage>
        <taxon>Archaea</taxon>
        <taxon>Nitrososphaerota</taxon>
        <taxon>Candidatus Caldarchaeales</taxon>
        <taxon>Candidatus Caldarchaeaceae</taxon>
        <taxon>Candidatus Caldarchaeum</taxon>
    </lineage>
</organism>
<feature type="domain" description="Peptidase A2" evidence="2">
    <location>
        <begin position="19"/>
        <end position="102"/>
    </location>
</feature>
<gene>
    <name evidence="4" type="ORF">ENT82_02465</name>
    <name evidence="3" type="ORF">ENU43_02605</name>
</gene>
<dbReference type="PROSITE" id="PS00141">
    <property type="entry name" value="ASP_PROTEASE"/>
    <property type="match status" value="1"/>
</dbReference>
<dbReference type="Gene3D" id="2.40.70.10">
    <property type="entry name" value="Acid Proteases"/>
    <property type="match status" value="1"/>
</dbReference>
<dbReference type="GO" id="GO:0004190">
    <property type="term" value="F:aspartic-type endopeptidase activity"/>
    <property type="evidence" value="ECO:0007669"/>
    <property type="project" value="InterPro"/>
</dbReference>
<keyword evidence="4" id="KW-0645">Protease</keyword>
<sequence length="123" mass="13481">MGLVYVDAVVKKGGKSAVLRLLVDSGATYTVLKKDVWTILGLEPLGEIDLILADGTTITRKVSEAIIELPGYGERHTPVVLGEEEDENLLGIVTLEIFGLVLDPLKRTLKPIRAILKTEHHNR</sequence>
<name>A0A7C4E0M8_CALS0</name>
<dbReference type="InterPro" id="IPR001995">
    <property type="entry name" value="Peptidase_A2_cat"/>
</dbReference>
<dbReference type="AlphaFoldDB" id="A0A7C4E0M8"/>
<accession>A0A7C4E0M8</accession>
<evidence type="ECO:0000313" key="3">
    <source>
        <dbReference type="EMBL" id="HGL40540.1"/>
    </source>
</evidence>
<dbReference type="Pfam" id="PF13650">
    <property type="entry name" value="Asp_protease_2"/>
    <property type="match status" value="1"/>
</dbReference>
<dbReference type="EMBL" id="DTCM01000031">
    <property type="protein sequence ID" value="HGL40540.1"/>
    <property type="molecule type" value="Genomic_DNA"/>
</dbReference>
<dbReference type="EMBL" id="DTAD01000024">
    <property type="protein sequence ID" value="HGN89978.1"/>
    <property type="molecule type" value="Genomic_DNA"/>
</dbReference>
<proteinExistence type="predicted"/>
<evidence type="ECO:0000259" key="2">
    <source>
        <dbReference type="PROSITE" id="PS50175"/>
    </source>
</evidence>
<dbReference type="GO" id="GO:0006508">
    <property type="term" value="P:proteolysis"/>
    <property type="evidence" value="ECO:0007669"/>
    <property type="project" value="UniProtKB-KW"/>
</dbReference>